<comment type="caution">
    <text evidence="2">The sequence shown here is derived from an EMBL/GenBank/DDBJ whole genome shotgun (WGS) entry which is preliminary data.</text>
</comment>
<sequence length="140" mass="16468">MILSVLRSRLKPNIQDEYAPLSKRMSELAPTIAGYISHKGFVAEDGERITIVEFDSEEALERWRTHPEHVEAKRRGYKEFYTFFSYQICSVMHTRSWTARGEPRASNDASEIVERTPRTKGGHILERIFRLRNLYRFNAF</sequence>
<accession>A0A7C9VGD5</accession>
<dbReference type="SUPFAM" id="SSF54909">
    <property type="entry name" value="Dimeric alpha+beta barrel"/>
    <property type="match status" value="1"/>
</dbReference>
<evidence type="ECO:0000313" key="3">
    <source>
        <dbReference type="Proteomes" id="UP000480266"/>
    </source>
</evidence>
<keyword evidence="3" id="KW-1185">Reference proteome</keyword>
<dbReference type="PANTHER" id="PTHR37811:SF2">
    <property type="entry name" value="ABM DOMAIN-CONTAINING PROTEIN"/>
    <property type="match status" value="1"/>
</dbReference>
<dbReference type="Gene3D" id="3.30.70.100">
    <property type="match status" value="1"/>
</dbReference>
<dbReference type="InterPro" id="IPR011008">
    <property type="entry name" value="Dimeric_a/b-barrel"/>
</dbReference>
<protein>
    <recommendedName>
        <fullName evidence="1">ABM domain-containing protein</fullName>
    </recommendedName>
</protein>
<dbReference type="Pfam" id="PF03992">
    <property type="entry name" value="ABM"/>
    <property type="match status" value="1"/>
</dbReference>
<dbReference type="InterPro" id="IPR007138">
    <property type="entry name" value="ABM_dom"/>
</dbReference>
<dbReference type="InterPro" id="IPR052936">
    <property type="entry name" value="Jasmonate_Hydroxylase-like"/>
</dbReference>
<dbReference type="AlphaFoldDB" id="A0A7C9VGD5"/>
<feature type="domain" description="ABM" evidence="1">
    <location>
        <begin position="1"/>
        <end position="74"/>
    </location>
</feature>
<dbReference type="EMBL" id="JAAMRR010000951">
    <property type="protein sequence ID" value="NGX97167.1"/>
    <property type="molecule type" value="Genomic_DNA"/>
</dbReference>
<gene>
    <name evidence="2" type="ORF">G4V63_18710</name>
</gene>
<reference evidence="2" key="1">
    <citation type="submission" date="2020-02" db="EMBL/GenBank/DDBJ databases">
        <title>Draft genome sequence of Candidatus Afipia apatlaquensis IBT-C3, a potential strain for decolorization of textile dyes.</title>
        <authorList>
            <person name="Sanchez-Reyes A."/>
            <person name="Breton-Deval L."/>
            <person name="Mangelson H."/>
            <person name="Sanchez-Flores A."/>
        </authorList>
    </citation>
    <scope>NUCLEOTIDE SEQUENCE [LARGE SCALE GENOMIC DNA]</scope>
    <source>
        <strain evidence="2">IBT-C3</strain>
    </source>
</reference>
<dbReference type="PANTHER" id="PTHR37811">
    <property type="entry name" value="BLL5343 PROTEIN"/>
    <property type="match status" value="1"/>
</dbReference>
<name>A0A7C9VGD5_9BRAD</name>
<proteinExistence type="predicted"/>
<organism evidence="2 3">
    <name type="scientific">Candidatus Afipia apatlaquensis</name>
    <dbReference type="NCBI Taxonomy" id="2712852"/>
    <lineage>
        <taxon>Bacteria</taxon>
        <taxon>Pseudomonadati</taxon>
        <taxon>Pseudomonadota</taxon>
        <taxon>Alphaproteobacteria</taxon>
        <taxon>Hyphomicrobiales</taxon>
        <taxon>Nitrobacteraceae</taxon>
        <taxon>Afipia</taxon>
    </lineage>
</organism>
<evidence type="ECO:0000313" key="2">
    <source>
        <dbReference type="EMBL" id="NGX97167.1"/>
    </source>
</evidence>
<evidence type="ECO:0000259" key="1">
    <source>
        <dbReference type="Pfam" id="PF03992"/>
    </source>
</evidence>
<dbReference type="Proteomes" id="UP000480266">
    <property type="component" value="Unassembled WGS sequence"/>
</dbReference>